<reference evidence="4" key="1">
    <citation type="submission" date="2016-11" db="UniProtKB">
        <authorList>
            <consortium name="WormBaseParasite"/>
        </authorList>
    </citation>
    <scope>IDENTIFICATION</scope>
</reference>
<dbReference type="Proteomes" id="UP000095287">
    <property type="component" value="Unplaced"/>
</dbReference>
<feature type="transmembrane region" description="Helical" evidence="2">
    <location>
        <begin position="54"/>
        <end position="71"/>
    </location>
</feature>
<keyword evidence="3" id="KW-1185">Reference proteome</keyword>
<keyword evidence="2" id="KW-0812">Transmembrane</keyword>
<evidence type="ECO:0000256" key="1">
    <source>
        <dbReference type="SAM" id="MobiDB-lite"/>
    </source>
</evidence>
<proteinExistence type="predicted"/>
<evidence type="ECO:0000256" key="2">
    <source>
        <dbReference type="SAM" id="Phobius"/>
    </source>
</evidence>
<accession>A0A1I7XWM2</accession>
<keyword evidence="2" id="KW-0472">Membrane</keyword>
<protein>
    <submittedName>
        <fullName evidence="4">Uncharacterized protein</fullName>
    </submittedName>
</protein>
<dbReference type="WBParaSite" id="L893_g10064.t1">
    <property type="protein sequence ID" value="L893_g10064.t1"/>
    <property type="gene ID" value="L893_g10064"/>
</dbReference>
<evidence type="ECO:0000313" key="3">
    <source>
        <dbReference type="Proteomes" id="UP000095287"/>
    </source>
</evidence>
<keyword evidence="2" id="KW-1133">Transmembrane helix</keyword>
<name>A0A1I7XWM2_9BILA</name>
<evidence type="ECO:0000313" key="4">
    <source>
        <dbReference type="WBParaSite" id="L893_g10064.t1"/>
    </source>
</evidence>
<organism evidence="3 4">
    <name type="scientific">Steinernema glaseri</name>
    <dbReference type="NCBI Taxonomy" id="37863"/>
    <lineage>
        <taxon>Eukaryota</taxon>
        <taxon>Metazoa</taxon>
        <taxon>Ecdysozoa</taxon>
        <taxon>Nematoda</taxon>
        <taxon>Chromadorea</taxon>
        <taxon>Rhabditida</taxon>
        <taxon>Tylenchina</taxon>
        <taxon>Panagrolaimomorpha</taxon>
        <taxon>Strongyloidoidea</taxon>
        <taxon>Steinernematidae</taxon>
        <taxon>Steinernema</taxon>
    </lineage>
</organism>
<sequence>MDTALRPARSTPRGEKSVGLPSAASSGLPYPPRAAGYASQERFWGFCAGPGREIVFAIVCAVLLVIAKVRRAKETARSHRRGPRFGQT</sequence>
<feature type="region of interest" description="Disordered" evidence="1">
    <location>
        <begin position="1"/>
        <end position="31"/>
    </location>
</feature>
<dbReference type="AlphaFoldDB" id="A0A1I7XWM2"/>